<proteinExistence type="predicted"/>
<keyword evidence="1 2" id="KW-0732">Signal</keyword>
<evidence type="ECO:0000256" key="2">
    <source>
        <dbReference type="SAM" id="SignalP"/>
    </source>
</evidence>
<dbReference type="PROSITE" id="PS50093">
    <property type="entry name" value="PKD"/>
    <property type="match status" value="1"/>
</dbReference>
<dbReference type="NCBIfam" id="TIGR04131">
    <property type="entry name" value="Bac_Flav_CTERM"/>
    <property type="match status" value="1"/>
</dbReference>
<dbReference type="SMART" id="SM00089">
    <property type="entry name" value="PKD"/>
    <property type="match status" value="2"/>
</dbReference>
<dbReference type="SUPFAM" id="SSF49299">
    <property type="entry name" value="PKD domain"/>
    <property type="match status" value="1"/>
</dbReference>
<name>A0AA51N4V0_9BACT</name>
<dbReference type="Proteomes" id="UP001244443">
    <property type="component" value="Chromosome"/>
</dbReference>
<organism evidence="4 5">
    <name type="scientific">Marivirga arenosa</name>
    <dbReference type="NCBI Taxonomy" id="3059076"/>
    <lineage>
        <taxon>Bacteria</taxon>
        <taxon>Pseudomonadati</taxon>
        <taxon>Bacteroidota</taxon>
        <taxon>Cytophagia</taxon>
        <taxon>Cytophagales</taxon>
        <taxon>Marivirgaceae</taxon>
        <taxon>Marivirga</taxon>
    </lineage>
</organism>
<dbReference type="InterPro" id="IPR013783">
    <property type="entry name" value="Ig-like_fold"/>
</dbReference>
<feature type="domain" description="PKD" evidence="3">
    <location>
        <begin position="737"/>
        <end position="802"/>
    </location>
</feature>
<gene>
    <name evidence="4" type="ORF">QYS48_31730</name>
</gene>
<dbReference type="Pfam" id="PF18911">
    <property type="entry name" value="PKD_4"/>
    <property type="match status" value="1"/>
</dbReference>
<feature type="signal peptide" evidence="2">
    <location>
        <begin position="1"/>
        <end position="22"/>
    </location>
</feature>
<dbReference type="EMBL" id="CP129970">
    <property type="protein sequence ID" value="WMN06138.1"/>
    <property type="molecule type" value="Genomic_DNA"/>
</dbReference>
<dbReference type="CDD" id="cd00146">
    <property type="entry name" value="PKD"/>
    <property type="match status" value="1"/>
</dbReference>
<evidence type="ECO:0000259" key="3">
    <source>
        <dbReference type="PROSITE" id="PS50093"/>
    </source>
</evidence>
<evidence type="ECO:0000313" key="5">
    <source>
        <dbReference type="Proteomes" id="UP001244443"/>
    </source>
</evidence>
<dbReference type="SUPFAM" id="SSF69318">
    <property type="entry name" value="Integrin alpha N-terminal domain"/>
    <property type="match status" value="2"/>
</dbReference>
<dbReference type="PANTHER" id="PTHR46580">
    <property type="entry name" value="SENSOR KINASE-RELATED"/>
    <property type="match status" value="1"/>
</dbReference>
<reference evidence="4" key="1">
    <citation type="submission" date="2023-08" db="EMBL/GenBank/DDBJ databases">
        <title>Comparative genomics and taxonomic characterization of three novel marine species of genus Marivirga.</title>
        <authorList>
            <person name="Muhammad N."/>
            <person name="Kim S.-G."/>
        </authorList>
    </citation>
    <scope>NUCLEOTIDE SEQUENCE [LARGE SCALE GENOMIC DNA]</scope>
    <source>
        <strain evidence="4">ABR2-2</strain>
    </source>
</reference>
<dbReference type="InterPro" id="IPR000601">
    <property type="entry name" value="PKD_dom"/>
</dbReference>
<dbReference type="Pfam" id="PF13585">
    <property type="entry name" value="CHU_C"/>
    <property type="match status" value="1"/>
</dbReference>
<dbReference type="Pfam" id="PF13517">
    <property type="entry name" value="FG-GAP_3"/>
    <property type="match status" value="3"/>
</dbReference>
<dbReference type="SUPFAM" id="SSF81296">
    <property type="entry name" value="E set domains"/>
    <property type="match status" value="1"/>
</dbReference>
<accession>A0AA51N4V0</accession>
<feature type="chain" id="PRO_5041205997" evidence="2">
    <location>
        <begin position="23"/>
        <end position="1062"/>
    </location>
</feature>
<dbReference type="InterPro" id="IPR022409">
    <property type="entry name" value="PKD/Chitinase_dom"/>
</dbReference>
<sequence length="1062" mass="114514">MKLLKKYIGLFFFSILSYTIQAQDTFIENITPKNTFAGNQIEITGSGLSGIDRVFFGAAEGFVFSASDQLIEAEVPSGSTYDNVLLFNSTTGLYYAADDFYLSFGGDQGVESSDFDSPQTNIDAASGLFDVVITDFDGDGKNDIVGANSNANFVTLTRNLSTPGNPLSLVRTNLNIQTSSLNVTAGDLNGDGKPELIFSEGNDGDRIILLINNSSPNSPNFSIQNIRIDGVSTKRIVAKDLDLDGKIDLTISDQTNNQIVILKNTSNGSITFDDPIFLTVDNAQSTAGLEVEDLNNDGKPEIITNQFLTDGGGFYVATNQGSVGNISFTDFKQFNSAGTFVNLKVADLNNDNKPDVVATLFLSSAVAVFLNQTPNSGVPDFGSAQNISTDRRPWGLDFGDIDGDGNIDIVTSTIGEDKAINVLNNEGGNNLSFNTVSIPVDFINRNVQVGDIDGDSKPDIVFSSVDDDNNNIVASKISILRNNRCIKPIITPEGPINFCEGNTVRLETQKIEGLTYEWFQDGTLVKSGPENFIEFSDIASSGTYTVSLSTENGACNEVSEEIEVSITDATALPPAELSANDPICTGGTLTLTSTDIGANKYEWRGPEDFIAEGISVEVGNFSTNKAGRYFLDVYSGSCIIDTKSIIVEAVASPNFSIAQSGAGESLCIGESAELSVSPNNSNYSYQWFDSNGPITDATTVTYNPSESGQYYVEITDQVNTFCPKIYTDTLNIDFLEAPEVDFSLPENACIRTAVAFTNESTVADESLARYRWIFGDGNTSNEKDPTHVYNSEGVFEVSLEVSYEGLSSCRQTFTQEITVSGSLNFSITASETAVCEGDEVSLSVEGEFESYSWDTGEETASITVTEEGTYGVTVVDANGCQGFSEIEVEVNPTPEVEIEASSLAVSIGDTVTLAVDGLDSFQWFADSTLIESSSDEIQITPLATTSILVEGVDENGCFGFAEVIIEVQQGEDLGDQLGAMKFFSPNGDGVADFWRIQNIQFFSDFEVEIYDQQGNLIYNAIPYNNDWDGTRNGTQVPDGVYYYVIKSAERGKIKAGSITLLR</sequence>
<evidence type="ECO:0000256" key="1">
    <source>
        <dbReference type="ARBA" id="ARBA00022729"/>
    </source>
</evidence>
<keyword evidence="5" id="KW-1185">Reference proteome</keyword>
<dbReference type="InterPro" id="IPR028994">
    <property type="entry name" value="Integrin_alpha_N"/>
</dbReference>
<dbReference type="PANTHER" id="PTHR46580:SF2">
    <property type="entry name" value="MAM DOMAIN-CONTAINING PROTEIN"/>
    <property type="match status" value="1"/>
</dbReference>
<protein>
    <submittedName>
        <fullName evidence="4">FG-GAP-like repeat-containing protein</fullName>
    </submittedName>
</protein>
<dbReference type="InterPro" id="IPR026341">
    <property type="entry name" value="T9SS_type_B"/>
</dbReference>
<dbReference type="RefSeq" id="WP_308355869.1">
    <property type="nucleotide sequence ID" value="NZ_CP129970.2"/>
</dbReference>
<dbReference type="Gene3D" id="2.130.10.130">
    <property type="entry name" value="Integrin alpha, N-terminal"/>
    <property type="match status" value="1"/>
</dbReference>
<evidence type="ECO:0000313" key="4">
    <source>
        <dbReference type="EMBL" id="WMN06138.1"/>
    </source>
</evidence>
<dbReference type="AlphaFoldDB" id="A0AA51N4V0"/>
<dbReference type="InterPro" id="IPR035986">
    <property type="entry name" value="PKD_dom_sf"/>
</dbReference>
<dbReference type="Gene3D" id="2.60.40.10">
    <property type="entry name" value="Immunoglobulins"/>
    <property type="match status" value="5"/>
</dbReference>
<dbReference type="InterPro" id="IPR014756">
    <property type="entry name" value="Ig_E-set"/>
</dbReference>
<dbReference type="InterPro" id="IPR013517">
    <property type="entry name" value="FG-GAP"/>
</dbReference>